<keyword evidence="2" id="KW-1185">Reference proteome</keyword>
<accession>A0A5Q0BIB2</accession>
<organism evidence="1 2">
    <name type="scientific">Candidatus Methylospira mobilis</name>
    <dbReference type="NCBI Taxonomy" id="1808979"/>
    <lineage>
        <taxon>Bacteria</taxon>
        <taxon>Pseudomonadati</taxon>
        <taxon>Pseudomonadota</taxon>
        <taxon>Gammaproteobacteria</taxon>
        <taxon>Methylococcales</taxon>
        <taxon>Methylococcaceae</taxon>
        <taxon>Candidatus Methylospira</taxon>
    </lineage>
</organism>
<dbReference type="AlphaFoldDB" id="A0A5Q0BIB2"/>
<reference evidence="1 2" key="1">
    <citation type="submission" date="2019-09" db="EMBL/GenBank/DDBJ databases">
        <title>Ecophysiology of the spiral-shaped methanotroph Methylospira mobilis as revealed by the complete genome sequence.</title>
        <authorList>
            <person name="Oshkin I.Y."/>
            <person name="Dedysh S.N."/>
            <person name="Miroshnikov K."/>
            <person name="Danilova O.V."/>
            <person name="Hakobyan A."/>
            <person name="Liesack W."/>
        </authorList>
    </citation>
    <scope>NUCLEOTIDE SEQUENCE [LARGE SCALE GENOMIC DNA]</scope>
    <source>
        <strain evidence="1 2">Shm1</strain>
    </source>
</reference>
<dbReference type="InParanoid" id="A0A5Q0BIB2"/>
<dbReference type="OrthoDB" id="6119047at2"/>
<dbReference type="Proteomes" id="UP000325755">
    <property type="component" value="Chromosome"/>
</dbReference>
<evidence type="ECO:0000313" key="1">
    <source>
        <dbReference type="EMBL" id="QFY43563.1"/>
    </source>
</evidence>
<dbReference type="KEGG" id="mmob:F6R98_13810"/>
<name>A0A5Q0BIB2_9GAMM</name>
<dbReference type="RefSeq" id="WP_153249548.1">
    <property type="nucleotide sequence ID" value="NZ_CP044205.1"/>
</dbReference>
<dbReference type="InterPro" id="IPR021927">
    <property type="entry name" value="DUF3540"/>
</dbReference>
<protein>
    <submittedName>
        <fullName evidence="1">DUF3540 domain-containing protein</fullName>
    </submittedName>
</protein>
<gene>
    <name evidence="1" type="ORF">F6R98_13810</name>
</gene>
<dbReference type="Pfam" id="PF12059">
    <property type="entry name" value="DUF3540"/>
    <property type="match status" value="1"/>
</dbReference>
<evidence type="ECO:0000313" key="2">
    <source>
        <dbReference type="Proteomes" id="UP000325755"/>
    </source>
</evidence>
<proteinExistence type="predicted"/>
<dbReference type="EMBL" id="CP044205">
    <property type="protein sequence ID" value="QFY43563.1"/>
    <property type="molecule type" value="Genomic_DNA"/>
</dbReference>
<sequence>MNRTSKSTVAYLERSAEALLQAYVDRAGAARQPFELTDENGVRRYARKAFSCLVEPVEGDLVLLSPPAAHAVVGEPGWILAILHRPGESETVLDFDRPVRLSSQQKISLVSSTCIESLSEGSVSIASNSLRIKAAQVEGYAEDSVWTSRRMATHFKQLSMVAETCTSVFRSLAQHLDTYTRRVDTVETLQAGALHQAVKGTVTVYSKDTVMTAEHQVKIKADVVHLS</sequence>